<keyword evidence="1" id="KW-1133">Transmembrane helix</keyword>
<feature type="transmembrane region" description="Helical" evidence="1">
    <location>
        <begin position="12"/>
        <end position="34"/>
    </location>
</feature>
<gene>
    <name evidence="2" type="ORF">MNBD_ALPHA01-2406</name>
</gene>
<dbReference type="AlphaFoldDB" id="A0A3B0SUQ5"/>
<evidence type="ECO:0000256" key="1">
    <source>
        <dbReference type="SAM" id="Phobius"/>
    </source>
</evidence>
<sequence>MKQIIIRKITRYIFRNFFPAIAAVLLYIPAAIAISAPATASEEKADAKEADNGELTKENYIAVPPIVATMYHKGRPKGNITVTLLIKLTDSEKRATAKKYLPRLNSAFVMEANRLSHDYFDIRRPVNVAMIGDAFQLVTNRTLGHKQARVLISDVVVNKR</sequence>
<reference evidence="2" key="1">
    <citation type="submission" date="2018-06" db="EMBL/GenBank/DDBJ databases">
        <authorList>
            <person name="Zhirakovskaya E."/>
        </authorList>
    </citation>
    <scope>NUCLEOTIDE SEQUENCE</scope>
</reference>
<evidence type="ECO:0008006" key="3">
    <source>
        <dbReference type="Google" id="ProtNLM"/>
    </source>
</evidence>
<keyword evidence="1" id="KW-0472">Membrane</keyword>
<protein>
    <recommendedName>
        <fullName evidence="3">Flagellar protein FliL</fullName>
    </recommendedName>
</protein>
<organism evidence="2">
    <name type="scientific">hydrothermal vent metagenome</name>
    <dbReference type="NCBI Taxonomy" id="652676"/>
    <lineage>
        <taxon>unclassified sequences</taxon>
        <taxon>metagenomes</taxon>
        <taxon>ecological metagenomes</taxon>
    </lineage>
</organism>
<keyword evidence="1" id="KW-0812">Transmembrane</keyword>
<dbReference type="EMBL" id="UOEJ01000131">
    <property type="protein sequence ID" value="VAW00234.1"/>
    <property type="molecule type" value="Genomic_DNA"/>
</dbReference>
<accession>A0A3B0SUQ5</accession>
<proteinExistence type="predicted"/>
<evidence type="ECO:0000313" key="2">
    <source>
        <dbReference type="EMBL" id="VAW00234.1"/>
    </source>
</evidence>
<name>A0A3B0SUQ5_9ZZZZ</name>